<dbReference type="EMBL" id="JAGTJQ010000007">
    <property type="protein sequence ID" value="KAH7027180.1"/>
    <property type="molecule type" value="Genomic_DNA"/>
</dbReference>
<protein>
    <recommendedName>
        <fullName evidence="3">F-box domain-containing protein</fullName>
    </recommendedName>
</protein>
<dbReference type="GeneID" id="70188508"/>
<evidence type="ECO:0008006" key="3">
    <source>
        <dbReference type="Google" id="ProtNLM"/>
    </source>
</evidence>
<dbReference type="OrthoDB" id="3766406at2759"/>
<dbReference type="Proteomes" id="UP000756346">
    <property type="component" value="Unassembled WGS sequence"/>
</dbReference>
<gene>
    <name evidence="1" type="ORF">B0I36DRAFT_364425</name>
</gene>
<comment type="caution">
    <text evidence="1">The sequence shown here is derived from an EMBL/GenBank/DDBJ whole genome shotgun (WGS) entry which is preliminary data.</text>
</comment>
<dbReference type="RefSeq" id="XP_046009979.1">
    <property type="nucleotide sequence ID" value="XM_046158962.1"/>
</dbReference>
<evidence type="ECO:0000313" key="2">
    <source>
        <dbReference type="Proteomes" id="UP000756346"/>
    </source>
</evidence>
<keyword evidence="2" id="KW-1185">Reference proteome</keyword>
<sequence length="155" mass="17754">MFAELPTELILAVSNYLPLLDQVSLAAANHRIQALSRYQIARLALRQFPYLIVWAAEVGFHDLVETFLLLGGSPNTSFETYIAMPKRNNIRQVEQRKGLLNRVYKHHNLFAYYKDPDHRPLPGELHGSLTEQPFKGYRERSPDCSAAEPYLVVDT</sequence>
<reference evidence="1" key="1">
    <citation type="journal article" date="2021" name="Nat. Commun.">
        <title>Genetic determinants of endophytism in the Arabidopsis root mycobiome.</title>
        <authorList>
            <person name="Mesny F."/>
            <person name="Miyauchi S."/>
            <person name="Thiergart T."/>
            <person name="Pickel B."/>
            <person name="Atanasova L."/>
            <person name="Karlsson M."/>
            <person name="Huettel B."/>
            <person name="Barry K.W."/>
            <person name="Haridas S."/>
            <person name="Chen C."/>
            <person name="Bauer D."/>
            <person name="Andreopoulos W."/>
            <person name="Pangilinan J."/>
            <person name="LaButti K."/>
            <person name="Riley R."/>
            <person name="Lipzen A."/>
            <person name="Clum A."/>
            <person name="Drula E."/>
            <person name="Henrissat B."/>
            <person name="Kohler A."/>
            <person name="Grigoriev I.V."/>
            <person name="Martin F.M."/>
            <person name="Hacquard S."/>
        </authorList>
    </citation>
    <scope>NUCLEOTIDE SEQUENCE</scope>
    <source>
        <strain evidence="1">MPI-CAGE-CH-0230</strain>
    </source>
</reference>
<organism evidence="1 2">
    <name type="scientific">Microdochium trichocladiopsis</name>
    <dbReference type="NCBI Taxonomy" id="1682393"/>
    <lineage>
        <taxon>Eukaryota</taxon>
        <taxon>Fungi</taxon>
        <taxon>Dikarya</taxon>
        <taxon>Ascomycota</taxon>
        <taxon>Pezizomycotina</taxon>
        <taxon>Sordariomycetes</taxon>
        <taxon>Xylariomycetidae</taxon>
        <taxon>Xylariales</taxon>
        <taxon>Microdochiaceae</taxon>
        <taxon>Microdochium</taxon>
    </lineage>
</organism>
<dbReference type="AlphaFoldDB" id="A0A9P8Y0Z4"/>
<evidence type="ECO:0000313" key="1">
    <source>
        <dbReference type="EMBL" id="KAH7027180.1"/>
    </source>
</evidence>
<accession>A0A9P8Y0Z4</accession>
<name>A0A9P8Y0Z4_9PEZI</name>
<proteinExistence type="predicted"/>